<reference evidence="2" key="1">
    <citation type="submission" date="2016-11" db="EMBL/GenBank/DDBJ databases">
        <authorList>
            <person name="Varghese N."/>
            <person name="Submissions S."/>
        </authorList>
    </citation>
    <scope>NUCLEOTIDE SEQUENCE [LARGE SCALE GENOMIC DNA]</scope>
    <source>
        <strain evidence="2">DSM 44671</strain>
    </source>
</reference>
<evidence type="ECO:0000313" key="2">
    <source>
        <dbReference type="Proteomes" id="UP000182740"/>
    </source>
</evidence>
<accession>A0A1K1QHA9</accession>
<dbReference type="Proteomes" id="UP000182740">
    <property type="component" value="Unassembled WGS sequence"/>
</dbReference>
<dbReference type="AlphaFoldDB" id="A0A1K1QHA9"/>
<protein>
    <submittedName>
        <fullName evidence="1">Uncharacterized protein</fullName>
    </submittedName>
</protein>
<name>A0A1K1QHA9_9PSEU</name>
<keyword evidence="2" id="KW-1185">Reference proteome</keyword>
<gene>
    <name evidence="1" type="ORF">SAMN04489730_1779</name>
</gene>
<sequence>MSVAELLWPTVLSLASRGPVSAENFLTLLAAPSELQTPNRKESPR</sequence>
<dbReference type="EMBL" id="FPJG01000006">
    <property type="protein sequence ID" value="SFW59035.1"/>
    <property type="molecule type" value="Genomic_DNA"/>
</dbReference>
<proteinExistence type="predicted"/>
<evidence type="ECO:0000313" key="1">
    <source>
        <dbReference type="EMBL" id="SFW59035.1"/>
    </source>
</evidence>
<organism evidence="1 2">
    <name type="scientific">Amycolatopsis australiensis</name>
    <dbReference type="NCBI Taxonomy" id="546364"/>
    <lineage>
        <taxon>Bacteria</taxon>
        <taxon>Bacillati</taxon>
        <taxon>Actinomycetota</taxon>
        <taxon>Actinomycetes</taxon>
        <taxon>Pseudonocardiales</taxon>
        <taxon>Pseudonocardiaceae</taxon>
        <taxon>Amycolatopsis</taxon>
    </lineage>
</organism>